<reference evidence="1" key="1">
    <citation type="submission" date="2020-05" db="EMBL/GenBank/DDBJ databases">
        <title>Mycena genomes resolve the evolution of fungal bioluminescence.</title>
        <authorList>
            <person name="Tsai I.J."/>
        </authorList>
    </citation>
    <scope>NUCLEOTIDE SEQUENCE</scope>
    <source>
        <strain evidence="1">171206Taipei</strain>
    </source>
</reference>
<dbReference type="AlphaFoldDB" id="A0A8H6SXA8"/>
<organism evidence="1 2">
    <name type="scientific">Mycena indigotica</name>
    <dbReference type="NCBI Taxonomy" id="2126181"/>
    <lineage>
        <taxon>Eukaryota</taxon>
        <taxon>Fungi</taxon>
        <taxon>Dikarya</taxon>
        <taxon>Basidiomycota</taxon>
        <taxon>Agaricomycotina</taxon>
        <taxon>Agaricomycetes</taxon>
        <taxon>Agaricomycetidae</taxon>
        <taxon>Agaricales</taxon>
        <taxon>Marasmiineae</taxon>
        <taxon>Mycenaceae</taxon>
        <taxon>Mycena</taxon>
    </lineage>
</organism>
<protein>
    <submittedName>
        <fullName evidence="1">Uncharacterized protein</fullName>
    </submittedName>
</protein>
<dbReference type="Proteomes" id="UP000636479">
    <property type="component" value="Unassembled WGS sequence"/>
</dbReference>
<keyword evidence="2" id="KW-1185">Reference proteome</keyword>
<dbReference type="EMBL" id="JACAZF010000004">
    <property type="protein sequence ID" value="KAF7307069.1"/>
    <property type="molecule type" value="Genomic_DNA"/>
</dbReference>
<dbReference type="RefSeq" id="XP_037222088.1">
    <property type="nucleotide sequence ID" value="XM_037361796.1"/>
</dbReference>
<comment type="caution">
    <text evidence="1">The sequence shown here is derived from an EMBL/GenBank/DDBJ whole genome shotgun (WGS) entry which is preliminary data.</text>
</comment>
<dbReference type="GeneID" id="59344312"/>
<sequence length="157" mass="17390">MAANIQVMQDILLRTQGQFGTVGTATLIGRRPAHGPHLSEICVVKLDRDSELSVARGFELWICLVPANRIQKARRELWLVLHRAKQRGWTFVGSKSRRQFVDSRNPGGISGLQEHEFKQPPAVLGLSFVTKHHATVTRLVTQIAEDGTGGFRIGETG</sequence>
<evidence type="ECO:0000313" key="2">
    <source>
        <dbReference type="Proteomes" id="UP000636479"/>
    </source>
</evidence>
<proteinExistence type="predicted"/>
<evidence type="ECO:0000313" key="1">
    <source>
        <dbReference type="EMBL" id="KAF7307069.1"/>
    </source>
</evidence>
<accession>A0A8H6SXA8</accession>
<gene>
    <name evidence="1" type="ORF">MIND_00500000</name>
</gene>
<name>A0A8H6SXA8_9AGAR</name>